<dbReference type="GO" id="GO:0003735">
    <property type="term" value="F:structural constituent of ribosome"/>
    <property type="evidence" value="ECO:0007669"/>
    <property type="project" value="InterPro"/>
</dbReference>
<keyword evidence="5" id="KW-1185">Reference proteome</keyword>
<evidence type="ECO:0000313" key="4">
    <source>
        <dbReference type="EMBL" id="KAK7588238.1"/>
    </source>
</evidence>
<organism evidence="4 5">
    <name type="scientific">Parthenolecanium corni</name>
    <dbReference type="NCBI Taxonomy" id="536013"/>
    <lineage>
        <taxon>Eukaryota</taxon>
        <taxon>Metazoa</taxon>
        <taxon>Ecdysozoa</taxon>
        <taxon>Arthropoda</taxon>
        <taxon>Hexapoda</taxon>
        <taxon>Insecta</taxon>
        <taxon>Pterygota</taxon>
        <taxon>Neoptera</taxon>
        <taxon>Paraneoptera</taxon>
        <taxon>Hemiptera</taxon>
        <taxon>Sternorrhyncha</taxon>
        <taxon>Coccoidea</taxon>
        <taxon>Coccidae</taxon>
        <taxon>Parthenolecanium</taxon>
    </lineage>
</organism>
<proteinExistence type="inferred from homology"/>
<evidence type="ECO:0000256" key="2">
    <source>
        <dbReference type="ARBA" id="ARBA00035170"/>
    </source>
</evidence>
<dbReference type="SUPFAM" id="SSF54995">
    <property type="entry name" value="Ribosomal protein S6"/>
    <property type="match status" value="1"/>
</dbReference>
<dbReference type="EMBL" id="JBBCAQ010000023">
    <property type="protein sequence ID" value="KAK7588238.1"/>
    <property type="molecule type" value="Genomic_DNA"/>
</dbReference>
<sequence length="154" mass="18364">MITIYEAILLLKNLPKEELARSIRRTADAVLNRDGFFRDIKYLGLQQVPYKIPNGGTTIKEAHYLFYEFNVPRKLTSDVIQEWDLDRDTVKYTIHPCEKFRTFDFDKCTFEDEMKPVPYRPEVAKLVHKAKNYARKHSTKRELNIDSHFYPFSR</sequence>
<name>A0AAN9TGY0_9HEMI</name>
<comment type="caution">
    <text evidence="4">The sequence shown here is derived from an EMBL/GenBank/DDBJ whole genome shotgun (WGS) entry which is preliminary data.</text>
</comment>
<accession>A0AAN9TGY0</accession>
<gene>
    <name evidence="4" type="ORF">V9T40_005483</name>
</gene>
<dbReference type="GO" id="GO:0006412">
    <property type="term" value="P:translation"/>
    <property type="evidence" value="ECO:0007669"/>
    <property type="project" value="InterPro"/>
</dbReference>
<dbReference type="AlphaFoldDB" id="A0AAN9TGY0"/>
<dbReference type="InterPro" id="IPR000529">
    <property type="entry name" value="Ribosomal_bS6"/>
</dbReference>
<dbReference type="InterPro" id="IPR014717">
    <property type="entry name" value="Transl_elong_EF1B/ribsomal_bS6"/>
</dbReference>
<protein>
    <recommendedName>
        <fullName evidence="2">Small ribosomal subunit protein bS6m</fullName>
    </recommendedName>
    <alternativeName>
        <fullName evidence="3">28S ribosomal protein S6, mitochondrial</fullName>
    </alternativeName>
</protein>
<dbReference type="GO" id="GO:0019843">
    <property type="term" value="F:rRNA binding"/>
    <property type="evidence" value="ECO:0007669"/>
    <property type="project" value="InterPro"/>
</dbReference>
<dbReference type="InterPro" id="IPR035980">
    <property type="entry name" value="Ribosomal_bS6_sf"/>
</dbReference>
<comment type="similarity">
    <text evidence="1">Belongs to the bacterial ribosomal protein bS6 family.</text>
</comment>
<dbReference type="Proteomes" id="UP001367676">
    <property type="component" value="Unassembled WGS sequence"/>
</dbReference>
<dbReference type="Gene3D" id="3.30.70.60">
    <property type="match status" value="1"/>
</dbReference>
<dbReference type="Pfam" id="PF01250">
    <property type="entry name" value="Ribosomal_S6"/>
    <property type="match status" value="1"/>
</dbReference>
<reference evidence="4 5" key="1">
    <citation type="submission" date="2024-03" db="EMBL/GenBank/DDBJ databases">
        <title>Adaptation during the transition from Ophiocordyceps entomopathogen to insect associate is accompanied by gene loss and intensified selection.</title>
        <authorList>
            <person name="Ward C.M."/>
            <person name="Onetto C.A."/>
            <person name="Borneman A.R."/>
        </authorList>
    </citation>
    <scope>NUCLEOTIDE SEQUENCE [LARGE SCALE GENOMIC DNA]</scope>
    <source>
        <strain evidence="4">AWRI1</strain>
        <tissue evidence="4">Single Adult Female</tissue>
    </source>
</reference>
<evidence type="ECO:0000256" key="1">
    <source>
        <dbReference type="ARBA" id="ARBA00009512"/>
    </source>
</evidence>
<dbReference type="GO" id="GO:0005840">
    <property type="term" value="C:ribosome"/>
    <property type="evidence" value="ECO:0007669"/>
    <property type="project" value="InterPro"/>
</dbReference>
<evidence type="ECO:0000313" key="5">
    <source>
        <dbReference type="Proteomes" id="UP001367676"/>
    </source>
</evidence>
<evidence type="ECO:0000256" key="3">
    <source>
        <dbReference type="ARBA" id="ARBA00035365"/>
    </source>
</evidence>